<evidence type="ECO:0000256" key="3">
    <source>
        <dbReference type="PROSITE-ProRule" id="PRU00221"/>
    </source>
</evidence>
<evidence type="ECO:0000313" key="6">
    <source>
        <dbReference type="Proteomes" id="UP000613580"/>
    </source>
</evidence>
<dbReference type="Pfam" id="PF00400">
    <property type="entry name" value="WD40"/>
    <property type="match status" value="1"/>
</dbReference>
<keyword evidence="6" id="KW-1185">Reference proteome</keyword>
<evidence type="ECO:0000313" key="5">
    <source>
        <dbReference type="EMBL" id="KAF7318782.1"/>
    </source>
</evidence>
<dbReference type="PANTHER" id="PTHR22838">
    <property type="entry name" value="WD REPEAT PROTEIN 26-RELATED"/>
    <property type="match status" value="1"/>
</dbReference>
<dbReference type="Gene3D" id="2.130.10.10">
    <property type="entry name" value="YVTN repeat-like/Quinoprotein amine dehydrogenase"/>
    <property type="match status" value="1"/>
</dbReference>
<reference evidence="5" key="1">
    <citation type="submission" date="2020-05" db="EMBL/GenBank/DDBJ databases">
        <title>Mycena genomes resolve the evolution of fungal bioluminescence.</title>
        <authorList>
            <person name="Tsai I.J."/>
        </authorList>
    </citation>
    <scope>NUCLEOTIDE SEQUENCE</scope>
    <source>
        <strain evidence="5">110903Hualien_Pintung</strain>
    </source>
</reference>
<comment type="caution">
    <text evidence="5">The sequence shown here is derived from an EMBL/GenBank/DDBJ whole genome shotgun (WGS) entry which is preliminary data.</text>
</comment>
<proteinExistence type="predicted"/>
<accession>A0A8H6WIE6</accession>
<dbReference type="InterPro" id="IPR051350">
    <property type="entry name" value="WD_repeat-ST_regulator"/>
</dbReference>
<dbReference type="InterPro" id="IPR036322">
    <property type="entry name" value="WD40_repeat_dom_sf"/>
</dbReference>
<dbReference type="GO" id="GO:0043161">
    <property type="term" value="P:proteasome-mediated ubiquitin-dependent protein catabolic process"/>
    <property type="evidence" value="ECO:0007669"/>
    <property type="project" value="TreeGrafter"/>
</dbReference>
<evidence type="ECO:0000256" key="2">
    <source>
        <dbReference type="ARBA" id="ARBA00022737"/>
    </source>
</evidence>
<keyword evidence="2" id="KW-0677">Repeat</keyword>
<evidence type="ECO:0000256" key="4">
    <source>
        <dbReference type="SAM" id="MobiDB-lite"/>
    </source>
</evidence>
<gene>
    <name evidence="5" type="ORF">HMN09_00390500</name>
</gene>
<organism evidence="5 6">
    <name type="scientific">Mycena chlorophos</name>
    <name type="common">Agaric fungus</name>
    <name type="synonym">Agaricus chlorophos</name>
    <dbReference type="NCBI Taxonomy" id="658473"/>
    <lineage>
        <taxon>Eukaryota</taxon>
        <taxon>Fungi</taxon>
        <taxon>Dikarya</taxon>
        <taxon>Basidiomycota</taxon>
        <taxon>Agaricomycotina</taxon>
        <taxon>Agaricomycetes</taxon>
        <taxon>Agaricomycetidae</taxon>
        <taxon>Agaricales</taxon>
        <taxon>Marasmiineae</taxon>
        <taxon>Mycenaceae</taxon>
        <taxon>Mycena</taxon>
    </lineage>
</organism>
<dbReference type="PROSITE" id="PS50294">
    <property type="entry name" value="WD_REPEATS_REGION"/>
    <property type="match status" value="1"/>
</dbReference>
<dbReference type="PANTHER" id="PTHR22838:SF0">
    <property type="entry name" value="WD REPEAT-CONTAINING PROTEIN 26"/>
    <property type="match status" value="1"/>
</dbReference>
<dbReference type="OrthoDB" id="3054074at2759"/>
<evidence type="ECO:0000256" key="1">
    <source>
        <dbReference type="ARBA" id="ARBA00022574"/>
    </source>
</evidence>
<keyword evidence="1 3" id="KW-0853">WD repeat</keyword>
<dbReference type="SMART" id="SM00320">
    <property type="entry name" value="WD40"/>
    <property type="match status" value="2"/>
</dbReference>
<dbReference type="AlphaFoldDB" id="A0A8H6WIE6"/>
<feature type="repeat" description="WD" evidence="3">
    <location>
        <begin position="415"/>
        <end position="448"/>
    </location>
</feature>
<dbReference type="EMBL" id="JACAZE010000004">
    <property type="protein sequence ID" value="KAF7318782.1"/>
    <property type="molecule type" value="Genomic_DNA"/>
</dbReference>
<feature type="compositionally biased region" description="Basic and acidic residues" evidence="4">
    <location>
        <begin position="770"/>
        <end position="779"/>
    </location>
</feature>
<dbReference type="GO" id="GO:0034657">
    <property type="term" value="C:GID complex"/>
    <property type="evidence" value="ECO:0007669"/>
    <property type="project" value="TreeGrafter"/>
</dbReference>
<name>A0A8H6WIE6_MYCCL</name>
<dbReference type="InterPro" id="IPR015943">
    <property type="entry name" value="WD40/YVTN_repeat-like_dom_sf"/>
</dbReference>
<dbReference type="Proteomes" id="UP000613580">
    <property type="component" value="Unassembled WGS sequence"/>
</dbReference>
<protein>
    <submittedName>
        <fullName evidence="5">Catabolite degradation</fullName>
    </submittedName>
</protein>
<feature type="region of interest" description="Disordered" evidence="4">
    <location>
        <begin position="729"/>
        <end position="783"/>
    </location>
</feature>
<dbReference type="InterPro" id="IPR001680">
    <property type="entry name" value="WD40_rpt"/>
</dbReference>
<sequence length="798" mass="88445">MELARTAPHPRSTLTTVELSVAIRRPLAIAVPGRTLENAYTRVGNVAERQANKLAHAFGMGPLAVHEHIEKLMGMGDEREARLEEINKKPPEKLQRYCNRLLEHAFPTKSAVTQMDCFKCIVSLSTRYAGFRAIFLGCPRLGRANPTSDALVQLWGRSDEFGTLQDFTFDLGFAVECLLERTVSAIVETALAKGPLWKLDVDQFGLNVIEQLIVSSGCEGTSKYSASLAIRYLGGIVACLSFWLQDGPVFDTTVAKLLAAADGFLKDLGVDSNVAAEEASPVDSDVEGIDLLCEAIVAGVMWRASHRAPNRIVSSQHDWMNAFTKFVTLLRHPCAESTLPFAWERATSEEWTRLRPRAVSYSLKEFKIVRQESLESLVDPVPTPLADDPARAMLVRSRVAALTPKLTALVGTKALDEHRALVRHMQFSPDGKYLVTNSWDRTSFLWRVHPYSLSLHRVLPHNDRFASQAAWSENGKMVLTRQLQSVRLWDEHGACQGIFDRPNNIESITWLPGSQAFLSVENHTITKLDLRGNVVGQYDFGRMNLRDVAVTPDGVRLLAIGASLESRTGLRLNKLPADKLIAVYNTETKQIEHQTPVLDEVRAITLSKNTEQGVVALAPPHLWKMNLVKNHKNSNLLVANLTLRNTYMPDHVVELAGSSCFGGMHDELVLCADKAGDIHVWDQESGTLLRYINTQAGQTGDLMCIARNHQADDLLMFPIGSRDRALGIWTPPASEHPPESQPDADDEPLPPQSALGVDTDHSPELKALGRLRDDTESAREASLSQRARRYFLSAFGQS</sequence>
<dbReference type="SUPFAM" id="SSF50978">
    <property type="entry name" value="WD40 repeat-like"/>
    <property type="match status" value="1"/>
</dbReference>
<dbReference type="PROSITE" id="PS50082">
    <property type="entry name" value="WD_REPEATS_2"/>
    <property type="match status" value="1"/>
</dbReference>